<dbReference type="GO" id="GO:0003954">
    <property type="term" value="F:NADH dehydrogenase activity"/>
    <property type="evidence" value="ECO:0007669"/>
    <property type="project" value="TreeGrafter"/>
</dbReference>
<evidence type="ECO:0000313" key="13">
    <source>
        <dbReference type="EMBL" id="QBA92002.1"/>
    </source>
</evidence>
<feature type="transmembrane region" description="Helical" evidence="12">
    <location>
        <begin position="89"/>
        <end position="109"/>
    </location>
</feature>
<keyword evidence="6 10" id="KW-0812">Transmembrane</keyword>
<feature type="transmembrane region" description="Helical" evidence="12">
    <location>
        <begin position="227"/>
        <end position="250"/>
    </location>
</feature>
<dbReference type="PROSITE" id="PS00668">
    <property type="entry name" value="COMPLEX1_ND1_2"/>
    <property type="match status" value="1"/>
</dbReference>
<dbReference type="PANTHER" id="PTHR11432">
    <property type="entry name" value="NADH DEHYDROGENASE SUBUNIT 1"/>
    <property type="match status" value="1"/>
</dbReference>
<proteinExistence type="inferred from homology"/>
<evidence type="ECO:0000256" key="6">
    <source>
        <dbReference type="ARBA" id="ARBA00022692"/>
    </source>
</evidence>
<comment type="similarity">
    <text evidence="3 10">Belongs to the complex I subunit 1 family.</text>
</comment>
<keyword evidence="11 13" id="KW-0496">Mitochondrion</keyword>
<keyword evidence="8 11" id="KW-0830">Ubiquinone</keyword>
<evidence type="ECO:0000256" key="7">
    <source>
        <dbReference type="ARBA" id="ARBA00022989"/>
    </source>
</evidence>
<gene>
    <name evidence="13" type="primary">ND1</name>
</gene>
<dbReference type="InterPro" id="IPR001694">
    <property type="entry name" value="NADH_UbQ_OxRdtase_su1/FPO"/>
</dbReference>
<keyword evidence="5" id="KW-0813">Transport</keyword>
<feature type="transmembrane region" description="Helical" evidence="12">
    <location>
        <begin position="56"/>
        <end position="77"/>
    </location>
</feature>
<accession>A0A411FES1</accession>
<sequence length="288" mass="33270">MMVSVAFYTMLERKILSYIQIRKGPNKVSMMGLLQPLGDAMKLFTKSPTSSENMNYTLSFLTPVISLVLALMVFPIIPLDFTPSLDIQFNTILFLIISSMSVYVILSIGWSSNSKYSHVGSIRNVSQMISYEISFFMIIINIMVMTHSFNMFWMQIHQSFLWYILGMFPLFLMWFISCTAEVNRSPFDFAEGESELVSGFNVEYSGGLFALIFLAEYTNMIMLSIMTAILFFNTTQLLIAHVLISLLFLWARGTLPRFRYDMLMKLNWKMFLPMTIFILPITMNFSLM</sequence>
<evidence type="ECO:0000256" key="2">
    <source>
        <dbReference type="ARBA" id="ARBA00004225"/>
    </source>
</evidence>
<comment type="subcellular location">
    <subcellularLocation>
        <location evidence="10">Mitochondrion inner membrane</location>
        <topology evidence="10">Multi-pass membrane protein</topology>
    </subcellularLocation>
    <subcellularLocation>
        <location evidence="2">Mitochondrion membrane</location>
        <topology evidence="2">Multi-pass membrane protein</topology>
    </subcellularLocation>
</comment>
<dbReference type="HAMAP" id="MF_01350">
    <property type="entry name" value="NDH1_NuoH"/>
    <property type="match status" value="1"/>
</dbReference>
<comment type="catalytic activity">
    <reaction evidence="11">
        <text>a ubiquinone + NADH + 5 H(+)(in) = a ubiquinol + NAD(+) + 4 H(+)(out)</text>
        <dbReference type="Rhea" id="RHEA:29091"/>
        <dbReference type="Rhea" id="RHEA-COMP:9565"/>
        <dbReference type="Rhea" id="RHEA-COMP:9566"/>
        <dbReference type="ChEBI" id="CHEBI:15378"/>
        <dbReference type="ChEBI" id="CHEBI:16389"/>
        <dbReference type="ChEBI" id="CHEBI:17976"/>
        <dbReference type="ChEBI" id="CHEBI:57540"/>
        <dbReference type="ChEBI" id="CHEBI:57945"/>
        <dbReference type="EC" id="7.1.1.2"/>
    </reaction>
</comment>
<dbReference type="GO" id="GO:0005743">
    <property type="term" value="C:mitochondrial inner membrane"/>
    <property type="evidence" value="ECO:0007669"/>
    <property type="project" value="UniProtKB-SubCell"/>
</dbReference>
<geneLocation type="mitochondrion" evidence="13"/>
<evidence type="ECO:0000256" key="10">
    <source>
        <dbReference type="RuleBase" id="RU000471"/>
    </source>
</evidence>
<reference evidence="13" key="1">
    <citation type="journal article" date="2019" name="Mitochondrial DNA Part B Resour">
        <title>Complete mitochondrial genomes of three troglophile cave spiders (Mesabolivar, pholcidae).</title>
        <authorList>
            <person name="Oliveira R.R.M."/>
            <person name="Vasconcelos S."/>
            <person name="Pires E.S."/>
            <person name="Pietrobon T."/>
            <person name="Prous X."/>
            <person name="Oliveira G."/>
        </authorList>
    </citation>
    <scope>NUCLEOTIDE SEQUENCE</scope>
    <source>
        <strain evidence="13">ITV1036I2</strain>
    </source>
</reference>
<dbReference type="AlphaFoldDB" id="A0A411FES1"/>
<evidence type="ECO:0000256" key="11">
    <source>
        <dbReference type="RuleBase" id="RU000473"/>
    </source>
</evidence>
<feature type="transmembrane region" description="Helical" evidence="12">
    <location>
        <begin position="160"/>
        <end position="176"/>
    </location>
</feature>
<dbReference type="InterPro" id="IPR018086">
    <property type="entry name" value="NADH_UbQ_OxRdtase_su1_CS"/>
</dbReference>
<evidence type="ECO:0000256" key="8">
    <source>
        <dbReference type="ARBA" id="ARBA00023075"/>
    </source>
</evidence>
<evidence type="ECO:0000256" key="12">
    <source>
        <dbReference type="SAM" id="Phobius"/>
    </source>
</evidence>
<keyword evidence="10" id="KW-0520">NAD</keyword>
<dbReference type="PANTHER" id="PTHR11432:SF3">
    <property type="entry name" value="NADH-UBIQUINONE OXIDOREDUCTASE CHAIN 1"/>
    <property type="match status" value="1"/>
</dbReference>
<evidence type="ECO:0000256" key="3">
    <source>
        <dbReference type="ARBA" id="ARBA00010535"/>
    </source>
</evidence>
<evidence type="ECO:0000256" key="9">
    <source>
        <dbReference type="ARBA" id="ARBA00023136"/>
    </source>
</evidence>
<feature type="transmembrane region" description="Helical" evidence="12">
    <location>
        <begin position="270"/>
        <end position="287"/>
    </location>
</feature>
<keyword evidence="9 12" id="KW-0472">Membrane</keyword>
<evidence type="ECO:0000256" key="5">
    <source>
        <dbReference type="ARBA" id="ARBA00022448"/>
    </source>
</evidence>
<name>A0A411FES1_9ARAC</name>
<comment type="function">
    <text evidence="1">Core subunit of the mitochondrial membrane respiratory chain NADH dehydrogenase (Complex I) that is believed to belong to the minimal assembly required for catalysis. Complex I functions in the transfer of electrons from NADH to the respiratory chain. The immediate electron acceptor for the enzyme is believed to be ubiquinone.</text>
</comment>
<dbReference type="GO" id="GO:0008137">
    <property type="term" value="F:NADH dehydrogenase (ubiquinone) activity"/>
    <property type="evidence" value="ECO:0007669"/>
    <property type="project" value="UniProtKB-EC"/>
</dbReference>
<organism evidence="13">
    <name type="scientific">Mesabolivar sp. ITV1036I2</name>
    <dbReference type="NCBI Taxonomy" id="2508675"/>
    <lineage>
        <taxon>Eukaryota</taxon>
        <taxon>Metazoa</taxon>
        <taxon>Ecdysozoa</taxon>
        <taxon>Arthropoda</taxon>
        <taxon>Chelicerata</taxon>
        <taxon>Arachnida</taxon>
        <taxon>Araneae</taxon>
        <taxon>Araneomorphae</taxon>
        <taxon>Haplogynae</taxon>
        <taxon>Pholcoidea</taxon>
        <taxon>Pholcidae</taxon>
        <taxon>Mesabolivar</taxon>
    </lineage>
</organism>
<evidence type="ECO:0000256" key="1">
    <source>
        <dbReference type="ARBA" id="ARBA00003257"/>
    </source>
</evidence>
<dbReference type="Pfam" id="PF00146">
    <property type="entry name" value="NADHdh"/>
    <property type="match status" value="1"/>
</dbReference>
<keyword evidence="7 12" id="KW-1133">Transmembrane helix</keyword>
<dbReference type="EC" id="7.1.1.2" evidence="11"/>
<feature type="transmembrane region" description="Helical" evidence="12">
    <location>
        <begin position="129"/>
        <end position="153"/>
    </location>
</feature>
<dbReference type="GO" id="GO:0009060">
    <property type="term" value="P:aerobic respiration"/>
    <property type="evidence" value="ECO:0007669"/>
    <property type="project" value="TreeGrafter"/>
</dbReference>
<evidence type="ECO:0000256" key="4">
    <source>
        <dbReference type="ARBA" id="ARBA00021009"/>
    </source>
</evidence>
<protein>
    <recommendedName>
        <fullName evidence="4 11">NADH-ubiquinone oxidoreductase chain 1</fullName>
        <ecNumber evidence="11">7.1.1.2</ecNumber>
    </recommendedName>
</protein>
<dbReference type="EMBL" id="MH643813">
    <property type="protein sequence ID" value="QBA92002.1"/>
    <property type="molecule type" value="Genomic_DNA"/>
</dbReference>